<dbReference type="Proteomes" id="UP001054945">
    <property type="component" value="Unassembled WGS sequence"/>
</dbReference>
<comment type="caution">
    <text evidence="1">The sequence shown here is derived from an EMBL/GenBank/DDBJ whole genome shotgun (WGS) entry which is preliminary data.</text>
</comment>
<evidence type="ECO:0000313" key="1">
    <source>
        <dbReference type="EMBL" id="GIY24737.1"/>
    </source>
</evidence>
<keyword evidence="2" id="KW-1185">Reference proteome</keyword>
<evidence type="ECO:0000313" key="2">
    <source>
        <dbReference type="Proteomes" id="UP001054945"/>
    </source>
</evidence>
<protein>
    <submittedName>
        <fullName evidence="1">Uncharacterized protein</fullName>
    </submittedName>
</protein>
<name>A0AAV4RWB6_CAEEX</name>
<accession>A0AAV4RWB6</accession>
<organism evidence="1 2">
    <name type="scientific">Caerostris extrusa</name>
    <name type="common">Bark spider</name>
    <name type="synonym">Caerostris bankana</name>
    <dbReference type="NCBI Taxonomy" id="172846"/>
    <lineage>
        <taxon>Eukaryota</taxon>
        <taxon>Metazoa</taxon>
        <taxon>Ecdysozoa</taxon>
        <taxon>Arthropoda</taxon>
        <taxon>Chelicerata</taxon>
        <taxon>Arachnida</taxon>
        <taxon>Araneae</taxon>
        <taxon>Araneomorphae</taxon>
        <taxon>Entelegynae</taxon>
        <taxon>Araneoidea</taxon>
        <taxon>Araneidae</taxon>
        <taxon>Caerostris</taxon>
    </lineage>
</organism>
<dbReference type="EMBL" id="BPLR01008443">
    <property type="protein sequence ID" value="GIY24737.1"/>
    <property type="molecule type" value="Genomic_DNA"/>
</dbReference>
<reference evidence="1 2" key="1">
    <citation type="submission" date="2021-06" db="EMBL/GenBank/DDBJ databases">
        <title>Caerostris extrusa draft genome.</title>
        <authorList>
            <person name="Kono N."/>
            <person name="Arakawa K."/>
        </authorList>
    </citation>
    <scope>NUCLEOTIDE SEQUENCE [LARGE SCALE GENOMIC DNA]</scope>
</reference>
<gene>
    <name evidence="1" type="ORF">CEXT_527521</name>
</gene>
<proteinExistence type="predicted"/>
<dbReference type="AlphaFoldDB" id="A0AAV4RWB6"/>
<sequence length="81" mass="8871">MVNVPQIKLEHTSSNLKEKVEKNSAFSCIIYLLICVPFRPQYQPSKAHPLGSFCAVTEGCSVGLNVPSPCSDGCLEEKLVF</sequence>